<evidence type="ECO:0000256" key="5">
    <source>
        <dbReference type="ARBA" id="ARBA00023136"/>
    </source>
</evidence>
<comment type="similarity">
    <text evidence="2">Belongs to the major facilitator superfamily. Proton-dependent oligopeptide transporter (POT/PTR) (TC 2.A.17) family.</text>
</comment>
<feature type="transmembrane region" description="Helical" evidence="6">
    <location>
        <begin position="94"/>
        <end position="118"/>
    </location>
</feature>
<feature type="transmembrane region" description="Helical" evidence="6">
    <location>
        <begin position="326"/>
        <end position="349"/>
    </location>
</feature>
<gene>
    <name evidence="7" type="ORF">GSMUA_316090.1</name>
</gene>
<dbReference type="Gramene" id="Ma10_t13170.1">
    <property type="protein sequence ID" value="Ma10_p13170.1"/>
    <property type="gene ID" value="Ma10_g13170"/>
</dbReference>
<feature type="transmembrane region" description="Helical" evidence="6">
    <location>
        <begin position="175"/>
        <end position="197"/>
    </location>
</feature>
<dbReference type="EMBL" id="HG996476">
    <property type="protein sequence ID" value="CAG1853383.1"/>
    <property type="molecule type" value="Genomic_DNA"/>
</dbReference>
<name>A0A804KVP1_MUSAM</name>
<reference evidence="7" key="1">
    <citation type="submission" date="2021-03" db="EMBL/GenBank/DDBJ databases">
        <authorList>
            <consortium name="Genoscope - CEA"/>
            <person name="William W."/>
        </authorList>
    </citation>
    <scope>NUCLEOTIDE SEQUENCE</scope>
    <source>
        <strain evidence="7">Doubled-haploid Pahang</strain>
    </source>
</reference>
<keyword evidence="5 6" id="KW-0472">Membrane</keyword>
<evidence type="ECO:0000256" key="1">
    <source>
        <dbReference type="ARBA" id="ARBA00004141"/>
    </source>
</evidence>
<dbReference type="OMA" id="FIMLNNW"/>
<dbReference type="GO" id="GO:0022857">
    <property type="term" value="F:transmembrane transporter activity"/>
    <property type="evidence" value="ECO:0000318"/>
    <property type="project" value="GO_Central"/>
</dbReference>
<dbReference type="InterPro" id="IPR000109">
    <property type="entry name" value="POT_fam"/>
</dbReference>
<evidence type="ECO:0000313" key="8">
    <source>
        <dbReference type="EnsemblPlants" id="Ma10_p13170.1"/>
    </source>
</evidence>
<keyword evidence="3 6" id="KW-0812">Transmembrane</keyword>
<dbReference type="SUPFAM" id="SSF103473">
    <property type="entry name" value="MFS general substrate transporter"/>
    <property type="match status" value="1"/>
</dbReference>
<accession>A0A804KVP1</accession>
<dbReference type="Proteomes" id="UP000012960">
    <property type="component" value="Unplaced"/>
</dbReference>
<dbReference type="Pfam" id="PF00854">
    <property type="entry name" value="PTR2"/>
    <property type="match status" value="1"/>
</dbReference>
<reference evidence="8" key="2">
    <citation type="submission" date="2021-05" db="UniProtKB">
        <authorList>
            <consortium name="EnsemblPlants"/>
        </authorList>
    </citation>
    <scope>IDENTIFICATION</scope>
    <source>
        <strain evidence="8">subsp. malaccensis</strain>
    </source>
</reference>
<feature type="transmembrane region" description="Helical" evidence="6">
    <location>
        <begin position="361"/>
        <end position="380"/>
    </location>
</feature>
<dbReference type="AlphaFoldDB" id="A0A804KVP1"/>
<dbReference type="GO" id="GO:0005886">
    <property type="term" value="C:plasma membrane"/>
    <property type="evidence" value="ECO:0000318"/>
    <property type="project" value="GO_Central"/>
</dbReference>
<dbReference type="InParanoid" id="A0A804KVP1"/>
<feature type="transmembrane region" description="Helical" evidence="6">
    <location>
        <begin position="203"/>
        <end position="223"/>
    </location>
</feature>
<sequence length="433" mass="46143">MEDGASERYKLIVNEAQNANKGGWITVPFIIGSMLGQGLALTGAMGNLVVYLIKEYNFNAVDAAQIGNIVQGCTSLAPLAGAVVSDAFFGCYPVVVFSAIVTFVSLILFTLTAAFRSLQPPPCAFISDACVPSAGQLAFLYTAVGLMVVGSGGTQFNMLTFGAHQFDSVGDRDVFFNWSIVVMYAVGIIGSTSIVFVEDSISWALGFGVSAAANAIAVVLVLLGSKHYRRPAACGSPFTGLARVAVAAIRKWDVVVAEDDSTYSHGTSELEESINLRPSQRFSFLNRAAWICHGDTRPDGSIAKPWSLCTVQQVEDFKSLLRVLPLWSASIFLSVSIGIQLILTVLQALTMDRSLGPRFSIPAGSMVVSSFVSTVLSLLLLDRLILPLWQKLSPRPPRPLLRIGLGHIINTAGIAASALVERKRASMATGSCP</sequence>
<keyword evidence="4 6" id="KW-1133">Transmembrane helix</keyword>
<dbReference type="InterPro" id="IPR036259">
    <property type="entry name" value="MFS_trans_sf"/>
</dbReference>
<dbReference type="Gene3D" id="1.20.1250.20">
    <property type="entry name" value="MFS general substrate transporter like domains"/>
    <property type="match status" value="1"/>
</dbReference>
<organism evidence="8 9">
    <name type="scientific">Musa acuminata subsp. malaccensis</name>
    <name type="common">Wild banana</name>
    <name type="synonym">Musa malaccensis</name>
    <dbReference type="NCBI Taxonomy" id="214687"/>
    <lineage>
        <taxon>Eukaryota</taxon>
        <taxon>Viridiplantae</taxon>
        <taxon>Streptophyta</taxon>
        <taxon>Embryophyta</taxon>
        <taxon>Tracheophyta</taxon>
        <taxon>Spermatophyta</taxon>
        <taxon>Magnoliopsida</taxon>
        <taxon>Liliopsida</taxon>
        <taxon>Zingiberales</taxon>
        <taxon>Musaceae</taxon>
        <taxon>Musa</taxon>
    </lineage>
</organism>
<evidence type="ECO:0000256" key="6">
    <source>
        <dbReference type="SAM" id="Phobius"/>
    </source>
</evidence>
<protein>
    <submittedName>
        <fullName evidence="7">(wild Malaysian banana) hypothetical protein</fullName>
    </submittedName>
</protein>
<comment type="subcellular location">
    <subcellularLocation>
        <location evidence="1">Membrane</location>
        <topology evidence="1">Multi-pass membrane protein</topology>
    </subcellularLocation>
</comment>
<evidence type="ECO:0000256" key="3">
    <source>
        <dbReference type="ARBA" id="ARBA00022692"/>
    </source>
</evidence>
<evidence type="ECO:0000313" key="7">
    <source>
        <dbReference type="EMBL" id="CAG1853383.1"/>
    </source>
</evidence>
<evidence type="ECO:0000256" key="4">
    <source>
        <dbReference type="ARBA" id="ARBA00022989"/>
    </source>
</evidence>
<dbReference type="PANTHER" id="PTHR11654">
    <property type="entry name" value="OLIGOPEPTIDE TRANSPORTER-RELATED"/>
    <property type="match status" value="1"/>
</dbReference>
<evidence type="ECO:0000256" key="2">
    <source>
        <dbReference type="ARBA" id="ARBA00005982"/>
    </source>
</evidence>
<keyword evidence="9" id="KW-1185">Reference proteome</keyword>
<dbReference type="GO" id="GO:0055085">
    <property type="term" value="P:transmembrane transport"/>
    <property type="evidence" value="ECO:0000318"/>
    <property type="project" value="GO_Central"/>
</dbReference>
<dbReference type="EnsemblPlants" id="Ma10_t13170.1">
    <property type="protein sequence ID" value="Ma10_p13170.1"/>
    <property type="gene ID" value="Ma10_g13170"/>
</dbReference>
<feature type="transmembrane region" description="Helical" evidence="6">
    <location>
        <begin position="29"/>
        <end position="53"/>
    </location>
</feature>
<proteinExistence type="inferred from homology"/>
<evidence type="ECO:0000313" key="9">
    <source>
        <dbReference type="Proteomes" id="UP000012960"/>
    </source>
</evidence>
<feature type="transmembrane region" description="Helical" evidence="6">
    <location>
        <begin position="138"/>
        <end position="163"/>
    </location>
</feature>